<accession>A6NQQ2</accession>
<dbReference type="AlphaFoldDB" id="A6NQQ2"/>
<dbReference type="Proteomes" id="UP000003639">
    <property type="component" value="Unassembled WGS sequence"/>
</dbReference>
<name>A6NQQ2_9FIRM</name>
<protein>
    <submittedName>
        <fullName evidence="1">Uncharacterized protein</fullName>
    </submittedName>
</protein>
<proteinExistence type="predicted"/>
<evidence type="ECO:0000313" key="2">
    <source>
        <dbReference type="Proteomes" id="UP000003639"/>
    </source>
</evidence>
<dbReference type="STRING" id="411467.BACCAP_00522"/>
<dbReference type="EMBL" id="AAXG02000005">
    <property type="protein sequence ID" value="EDN01397.1"/>
    <property type="molecule type" value="Genomic_DNA"/>
</dbReference>
<gene>
    <name evidence="1" type="ORF">BACCAP_00522</name>
</gene>
<sequence length="46" mass="5371">MLCPPQCDFWLYYSCVLSLRQLYAGIFSLQMRHIATWIVSCPCLTV</sequence>
<keyword evidence="2" id="KW-1185">Reference proteome</keyword>
<reference evidence="1 2" key="1">
    <citation type="submission" date="2007-04" db="EMBL/GenBank/DDBJ databases">
        <authorList>
            <person name="Fulton L."/>
            <person name="Clifton S."/>
            <person name="Fulton B."/>
            <person name="Xu J."/>
            <person name="Minx P."/>
            <person name="Pepin K.H."/>
            <person name="Johnson M."/>
            <person name="Thiruvilangam P."/>
            <person name="Bhonagiri V."/>
            <person name="Nash W.E."/>
            <person name="Mardis E.R."/>
            <person name="Wilson R.K."/>
        </authorList>
    </citation>
    <scope>NUCLEOTIDE SEQUENCE [LARGE SCALE GENOMIC DNA]</scope>
    <source>
        <strain evidence="1 2">ATCC 29799</strain>
    </source>
</reference>
<comment type="caution">
    <text evidence="1">The sequence shown here is derived from an EMBL/GenBank/DDBJ whole genome shotgun (WGS) entry which is preliminary data.</text>
</comment>
<organism evidence="1 2">
    <name type="scientific">Pseudoflavonifractor capillosus ATCC 29799</name>
    <dbReference type="NCBI Taxonomy" id="411467"/>
    <lineage>
        <taxon>Bacteria</taxon>
        <taxon>Bacillati</taxon>
        <taxon>Bacillota</taxon>
        <taxon>Clostridia</taxon>
        <taxon>Eubacteriales</taxon>
        <taxon>Oscillospiraceae</taxon>
        <taxon>Pseudoflavonifractor</taxon>
    </lineage>
</organism>
<evidence type="ECO:0000313" key="1">
    <source>
        <dbReference type="EMBL" id="EDN01397.1"/>
    </source>
</evidence>
<reference evidence="1 2" key="2">
    <citation type="submission" date="2007-06" db="EMBL/GenBank/DDBJ databases">
        <title>Draft genome sequence of Pseudoflavonifractor capillosus ATCC 29799.</title>
        <authorList>
            <person name="Sudarsanam P."/>
            <person name="Ley R."/>
            <person name="Guruge J."/>
            <person name="Turnbaugh P.J."/>
            <person name="Mahowald M."/>
            <person name="Liep D."/>
            <person name="Gordon J."/>
        </authorList>
    </citation>
    <scope>NUCLEOTIDE SEQUENCE [LARGE SCALE GENOMIC DNA]</scope>
    <source>
        <strain evidence="1 2">ATCC 29799</strain>
    </source>
</reference>